<dbReference type="AlphaFoldDB" id="A0A1M5SED5"/>
<name>A0A1M5SED5_9CLOT</name>
<dbReference type="Pfam" id="PF14265">
    <property type="entry name" value="DUF4355"/>
    <property type="match status" value="1"/>
</dbReference>
<protein>
    <recommendedName>
        <fullName evidence="3">Phage minor structural protein GP20</fullName>
    </recommendedName>
</protein>
<dbReference type="EMBL" id="FQXM01000004">
    <property type="protein sequence ID" value="SHH36283.1"/>
    <property type="molecule type" value="Genomic_DNA"/>
</dbReference>
<gene>
    <name evidence="1" type="ORF">SAMN02745207_00869</name>
</gene>
<sequence length="206" mass="23502">MDIKEMQEYIEANKDNTDVQNFVNGLNPINLDRIKSFVEEDKDSKSWLDSIKDKHLGKGIETFKSNNLQKLVDEKIKELYPDTDPKDTAMAQLKAEIEQMKSESLRKDLTNKALESLNSKKLPSTLAKFLVADSEENTLANINSIEEIFNTSLSERVENKIKSNIHIPPTGGSGGKMTKEQLLKMGYKERVEFMTSNPELYKELNK</sequence>
<organism evidence="1 2">
    <name type="scientific">Clostridium grantii DSM 8605</name>
    <dbReference type="NCBI Taxonomy" id="1121316"/>
    <lineage>
        <taxon>Bacteria</taxon>
        <taxon>Bacillati</taxon>
        <taxon>Bacillota</taxon>
        <taxon>Clostridia</taxon>
        <taxon>Eubacteriales</taxon>
        <taxon>Clostridiaceae</taxon>
        <taxon>Clostridium</taxon>
    </lineage>
</organism>
<evidence type="ECO:0008006" key="3">
    <source>
        <dbReference type="Google" id="ProtNLM"/>
    </source>
</evidence>
<dbReference type="STRING" id="1121316.SAMN02745207_00869"/>
<dbReference type="RefSeq" id="WP_073337203.1">
    <property type="nucleotide sequence ID" value="NZ_FQXM01000004.1"/>
</dbReference>
<dbReference type="OrthoDB" id="1901795at2"/>
<keyword evidence="2" id="KW-1185">Reference proteome</keyword>
<dbReference type="Proteomes" id="UP000184447">
    <property type="component" value="Unassembled WGS sequence"/>
</dbReference>
<accession>A0A1M5SED5</accession>
<proteinExistence type="predicted"/>
<dbReference type="InterPro" id="IPR025580">
    <property type="entry name" value="Gp46"/>
</dbReference>
<evidence type="ECO:0000313" key="2">
    <source>
        <dbReference type="Proteomes" id="UP000184447"/>
    </source>
</evidence>
<reference evidence="1 2" key="1">
    <citation type="submission" date="2016-11" db="EMBL/GenBank/DDBJ databases">
        <authorList>
            <person name="Jaros S."/>
            <person name="Januszkiewicz K."/>
            <person name="Wedrychowicz H."/>
        </authorList>
    </citation>
    <scope>NUCLEOTIDE SEQUENCE [LARGE SCALE GENOMIC DNA]</scope>
    <source>
        <strain evidence="1 2">DSM 8605</strain>
    </source>
</reference>
<evidence type="ECO:0000313" key="1">
    <source>
        <dbReference type="EMBL" id="SHH36283.1"/>
    </source>
</evidence>